<feature type="region of interest" description="Disordered" evidence="1">
    <location>
        <begin position="72"/>
        <end position="93"/>
    </location>
</feature>
<dbReference type="Proteomes" id="UP000765509">
    <property type="component" value="Unassembled WGS sequence"/>
</dbReference>
<dbReference type="AlphaFoldDB" id="A0A9Q3PXJ9"/>
<comment type="caution">
    <text evidence="2">The sequence shown here is derived from an EMBL/GenBank/DDBJ whole genome shotgun (WGS) entry which is preliminary data.</text>
</comment>
<sequence>MLLQTSKWEIWYLYLPLTSTKSKDVKSSMTQLQALHGGNAVEVELSEELSNKHLTFPVSLIKPYEYGDSNKFPLRNEAPQNTPPVQSSGSKRITEAFKERKLRTKKVGEYLFRYCDPTCEDEWLEEKRHI</sequence>
<dbReference type="OrthoDB" id="3064439at2759"/>
<keyword evidence="3" id="KW-1185">Reference proteome</keyword>
<dbReference type="EMBL" id="AVOT02100284">
    <property type="protein sequence ID" value="MBW0577281.1"/>
    <property type="molecule type" value="Genomic_DNA"/>
</dbReference>
<evidence type="ECO:0000256" key="1">
    <source>
        <dbReference type="SAM" id="MobiDB-lite"/>
    </source>
</evidence>
<gene>
    <name evidence="2" type="ORF">O181_116996</name>
</gene>
<accession>A0A9Q3PXJ9</accession>
<feature type="compositionally biased region" description="Polar residues" evidence="1">
    <location>
        <begin position="78"/>
        <end position="91"/>
    </location>
</feature>
<evidence type="ECO:0000313" key="3">
    <source>
        <dbReference type="Proteomes" id="UP000765509"/>
    </source>
</evidence>
<protein>
    <submittedName>
        <fullName evidence="2">Uncharacterized protein</fullName>
    </submittedName>
</protein>
<organism evidence="2 3">
    <name type="scientific">Austropuccinia psidii MF-1</name>
    <dbReference type="NCBI Taxonomy" id="1389203"/>
    <lineage>
        <taxon>Eukaryota</taxon>
        <taxon>Fungi</taxon>
        <taxon>Dikarya</taxon>
        <taxon>Basidiomycota</taxon>
        <taxon>Pucciniomycotina</taxon>
        <taxon>Pucciniomycetes</taxon>
        <taxon>Pucciniales</taxon>
        <taxon>Sphaerophragmiaceae</taxon>
        <taxon>Austropuccinia</taxon>
    </lineage>
</organism>
<evidence type="ECO:0000313" key="2">
    <source>
        <dbReference type="EMBL" id="MBW0577281.1"/>
    </source>
</evidence>
<name>A0A9Q3PXJ9_9BASI</name>
<proteinExistence type="predicted"/>
<reference evidence="2" key="1">
    <citation type="submission" date="2021-03" db="EMBL/GenBank/DDBJ databases">
        <title>Draft genome sequence of rust myrtle Austropuccinia psidii MF-1, a brazilian biotype.</title>
        <authorList>
            <person name="Quecine M.C."/>
            <person name="Pachon D.M.R."/>
            <person name="Bonatelli M.L."/>
            <person name="Correr F.H."/>
            <person name="Franceschini L.M."/>
            <person name="Leite T.F."/>
            <person name="Margarido G.R.A."/>
            <person name="Almeida C.A."/>
            <person name="Ferrarezi J.A."/>
            <person name="Labate C.A."/>
        </authorList>
    </citation>
    <scope>NUCLEOTIDE SEQUENCE</scope>
    <source>
        <strain evidence="2">MF-1</strain>
    </source>
</reference>